<evidence type="ECO:0000313" key="2">
    <source>
        <dbReference type="Proteomes" id="UP001162992"/>
    </source>
</evidence>
<proteinExistence type="predicted"/>
<dbReference type="EMBL" id="CM055103">
    <property type="protein sequence ID" value="KAJ7536973.1"/>
    <property type="molecule type" value="Genomic_DNA"/>
</dbReference>
<name>A0ACC2C4M9_DIPCM</name>
<comment type="caution">
    <text evidence="1">The sequence shown here is derived from an EMBL/GenBank/DDBJ whole genome shotgun (WGS) entry which is preliminary data.</text>
</comment>
<reference evidence="2" key="1">
    <citation type="journal article" date="2024" name="Proc. Natl. Acad. Sci. U.S.A.">
        <title>Extraordinary preservation of gene collinearity over three hundred million years revealed in homosporous lycophytes.</title>
        <authorList>
            <person name="Li C."/>
            <person name="Wickell D."/>
            <person name="Kuo L.Y."/>
            <person name="Chen X."/>
            <person name="Nie B."/>
            <person name="Liao X."/>
            <person name="Peng D."/>
            <person name="Ji J."/>
            <person name="Jenkins J."/>
            <person name="Williams M."/>
            <person name="Shu S."/>
            <person name="Plott C."/>
            <person name="Barry K."/>
            <person name="Rajasekar S."/>
            <person name="Grimwood J."/>
            <person name="Han X."/>
            <person name="Sun S."/>
            <person name="Hou Z."/>
            <person name="He W."/>
            <person name="Dai G."/>
            <person name="Sun C."/>
            <person name="Schmutz J."/>
            <person name="Leebens-Mack J.H."/>
            <person name="Li F.W."/>
            <person name="Wang L."/>
        </authorList>
    </citation>
    <scope>NUCLEOTIDE SEQUENCE [LARGE SCALE GENOMIC DNA]</scope>
    <source>
        <strain evidence="2">cv. PW_Plant_1</strain>
    </source>
</reference>
<sequence>MRETSAIPSAISVARSMESIAKRFPLDFSFRSSSSDTLQQVGGELSDGEGADSHPADKQIQAITQMLVRVKRKARIHSKKKKTLRSLKNMFTLFQKSIDTIESNIVKKLDDNLRVQRKILNEHEIRLVDVVKEQVKQLFYAEKAAKVKDPDVLYTELLEIKKAVQKMHKQAVADLCNTAKPTLPAFAARDIQQIGLTEAIESKNLSRDQSKNPCLFDKIQYRQPSENTTAVKSAKPVIGYMSETSVDEQQNLPRFGQDVSIKNDPATKQPTLSRSSISVSDPKHIPDDAGAENGISNFAASFDVDLARKTINLTVSPDKATKNRPGSMTTCNGRALQMPNVGSRGNTVESTLSREADLTSKEITTKLFESSKHNKRMRQPCLNQLIEGSEISQGGLACGTEAEINSTRAEEPRGLQFQTVCFVNDTYIPAIVPKRRSEFVGEVSEKSFYTRPSKIDALEKPAQVQQGELILDEGRRYPSCSTIKIPDAEATSKDKLEEYPTRARTAKQNIKSVINDPDAEVVFISARRKLDSKVSTLEQDNGTLSSPNISLKADQTARLLQTSFTRIVNPSCQAKSGLIYPLTDVTEHKKTSANACNLDGTTDIAREFSLKENIDSKNKTGPANTSTDCLSSLRQNVIESGKEEFLIRDKKRKSHPQSKEAAIRNNEYETMCSTREHPSQLKNLRCRPSAFNAVETGAIEKENVNFFTDNNELKNVTKANPINCTYETRSRNPNKAAEVSSATHKSSQQTKQARRTCIPFSQPDIELLVEGVERLGTGRWRDIKRLYFAKVKHRTSADLKDKWRSLVHSATLPSWQRRGPRLPTTLTGRILAIHKEENNGPALIRKNDLG</sequence>
<accession>A0ACC2C4M9</accession>
<keyword evidence="2" id="KW-1185">Reference proteome</keyword>
<dbReference type="Proteomes" id="UP001162992">
    <property type="component" value="Chromosome 12"/>
</dbReference>
<gene>
    <name evidence="1" type="ORF">O6H91_12G090600</name>
</gene>
<protein>
    <submittedName>
        <fullName evidence="1">Uncharacterized protein</fullName>
    </submittedName>
</protein>
<evidence type="ECO:0000313" key="1">
    <source>
        <dbReference type="EMBL" id="KAJ7536973.1"/>
    </source>
</evidence>
<organism evidence="1 2">
    <name type="scientific">Diphasiastrum complanatum</name>
    <name type="common">Issler's clubmoss</name>
    <name type="synonym">Lycopodium complanatum</name>
    <dbReference type="NCBI Taxonomy" id="34168"/>
    <lineage>
        <taxon>Eukaryota</taxon>
        <taxon>Viridiplantae</taxon>
        <taxon>Streptophyta</taxon>
        <taxon>Embryophyta</taxon>
        <taxon>Tracheophyta</taxon>
        <taxon>Lycopodiopsida</taxon>
        <taxon>Lycopodiales</taxon>
        <taxon>Lycopodiaceae</taxon>
        <taxon>Lycopodioideae</taxon>
        <taxon>Diphasiastrum</taxon>
    </lineage>
</organism>